<sequence>MSISGFMKQINKANQMISEKIGGAKGTERDERFLNMEKKTDLIYRLIEDVSYRTNEYLQPNPASRAKLWTVNNLSKMRGQVKNTPYPQPEGTLGETMIKYGKDLGDSNFAMALIDLGESLRQMAGIKYALEDNIKQNFLDPLTQLKDNDIKEVQHLRKKTENRRLDFDCKKRKKTSGSVVNDEELHQAEEKYDETKNQTEQAMTSLLNNEVEHITHLLGFAEGLLEYHSQCYEILKDMVKELNE</sequence>
<dbReference type="GO" id="GO:0016191">
    <property type="term" value="P:synaptic vesicle uncoating"/>
    <property type="evidence" value="ECO:0007669"/>
    <property type="project" value="TreeGrafter"/>
</dbReference>
<dbReference type="Gene3D" id="1.20.1270.60">
    <property type="entry name" value="Arfaptin homology (AH) domain/BAR domain"/>
    <property type="match status" value="1"/>
</dbReference>
<dbReference type="SMART" id="SM00721">
    <property type="entry name" value="BAR"/>
    <property type="match status" value="1"/>
</dbReference>
<keyword evidence="4" id="KW-0472">Membrane</keyword>
<dbReference type="InterPro" id="IPR027267">
    <property type="entry name" value="AH/BAR_dom_sf"/>
</dbReference>
<dbReference type="Pfam" id="PF03114">
    <property type="entry name" value="BAR"/>
    <property type="match status" value="1"/>
</dbReference>
<dbReference type="STRING" id="10195.A0A3M7P6R3"/>
<accession>A0A3M7P6R3</accession>
<feature type="non-terminal residue" evidence="6">
    <location>
        <position position="244"/>
    </location>
</feature>
<dbReference type="GO" id="GO:0005737">
    <property type="term" value="C:cytoplasm"/>
    <property type="evidence" value="ECO:0007669"/>
    <property type="project" value="InterPro"/>
</dbReference>
<name>A0A3M7P6R3_BRAPC</name>
<comment type="similarity">
    <text evidence="2">Belongs to the endophilin family.</text>
</comment>
<dbReference type="InterPro" id="IPR050384">
    <property type="entry name" value="Endophilin_SH3RF"/>
</dbReference>
<comment type="subcellular location">
    <subcellularLocation>
        <location evidence="1">Membrane</location>
        <topology evidence="1">Peripheral membrane protein</topology>
    </subcellularLocation>
</comment>
<dbReference type="GO" id="GO:0098793">
    <property type="term" value="C:presynapse"/>
    <property type="evidence" value="ECO:0007669"/>
    <property type="project" value="TreeGrafter"/>
</dbReference>
<reference evidence="6 7" key="1">
    <citation type="journal article" date="2018" name="Sci. Rep.">
        <title>Genomic signatures of local adaptation to the degree of environmental predictability in rotifers.</title>
        <authorList>
            <person name="Franch-Gras L."/>
            <person name="Hahn C."/>
            <person name="Garcia-Roger E.M."/>
            <person name="Carmona M.J."/>
            <person name="Serra M."/>
            <person name="Gomez A."/>
        </authorList>
    </citation>
    <scope>NUCLEOTIDE SEQUENCE [LARGE SCALE GENOMIC DNA]</scope>
    <source>
        <strain evidence="6">HYR1</strain>
    </source>
</reference>
<dbReference type="PANTHER" id="PTHR14167:SF81">
    <property type="entry name" value="ENDOPHILIN-A"/>
    <property type="match status" value="1"/>
</dbReference>
<keyword evidence="3" id="KW-0175">Coiled coil</keyword>
<dbReference type="PANTHER" id="PTHR14167">
    <property type="entry name" value="SH3 DOMAIN-CONTAINING"/>
    <property type="match status" value="1"/>
</dbReference>
<dbReference type="OrthoDB" id="443981at2759"/>
<evidence type="ECO:0000256" key="4">
    <source>
        <dbReference type="ARBA" id="ARBA00023136"/>
    </source>
</evidence>
<dbReference type="AlphaFoldDB" id="A0A3M7P6R3"/>
<evidence type="ECO:0000256" key="3">
    <source>
        <dbReference type="ARBA" id="ARBA00023054"/>
    </source>
</evidence>
<feature type="domain" description="BAR" evidence="5">
    <location>
        <begin position="18"/>
        <end position="244"/>
    </location>
</feature>
<evidence type="ECO:0000259" key="5">
    <source>
        <dbReference type="PROSITE" id="PS51021"/>
    </source>
</evidence>
<evidence type="ECO:0000256" key="2">
    <source>
        <dbReference type="ARBA" id="ARBA00006697"/>
    </source>
</evidence>
<proteinExistence type="inferred from homology"/>
<evidence type="ECO:0000313" key="7">
    <source>
        <dbReference type="Proteomes" id="UP000276133"/>
    </source>
</evidence>
<evidence type="ECO:0000256" key="1">
    <source>
        <dbReference type="ARBA" id="ARBA00004170"/>
    </source>
</evidence>
<organism evidence="6 7">
    <name type="scientific">Brachionus plicatilis</name>
    <name type="common">Marine rotifer</name>
    <name type="synonym">Brachionus muelleri</name>
    <dbReference type="NCBI Taxonomy" id="10195"/>
    <lineage>
        <taxon>Eukaryota</taxon>
        <taxon>Metazoa</taxon>
        <taxon>Spiralia</taxon>
        <taxon>Gnathifera</taxon>
        <taxon>Rotifera</taxon>
        <taxon>Eurotatoria</taxon>
        <taxon>Monogononta</taxon>
        <taxon>Pseudotrocha</taxon>
        <taxon>Ploima</taxon>
        <taxon>Brachionidae</taxon>
        <taxon>Brachionus</taxon>
    </lineage>
</organism>
<dbReference type="Proteomes" id="UP000276133">
    <property type="component" value="Unassembled WGS sequence"/>
</dbReference>
<comment type="caution">
    <text evidence="6">The sequence shown here is derived from an EMBL/GenBank/DDBJ whole genome shotgun (WGS) entry which is preliminary data.</text>
</comment>
<dbReference type="EMBL" id="REGN01013010">
    <property type="protein sequence ID" value="RMZ94490.1"/>
    <property type="molecule type" value="Genomic_DNA"/>
</dbReference>
<evidence type="ECO:0000313" key="6">
    <source>
        <dbReference type="EMBL" id="RMZ94490.1"/>
    </source>
</evidence>
<keyword evidence="7" id="KW-1185">Reference proteome</keyword>
<dbReference type="InterPro" id="IPR004148">
    <property type="entry name" value="BAR_dom"/>
</dbReference>
<gene>
    <name evidence="6" type="ORF">BpHYR1_015424</name>
</gene>
<protein>
    <submittedName>
        <fullName evidence="6">Endophilin-A isoform X1</fullName>
    </submittedName>
</protein>
<dbReference type="GO" id="GO:0098978">
    <property type="term" value="C:glutamatergic synapse"/>
    <property type="evidence" value="ECO:0007669"/>
    <property type="project" value="TreeGrafter"/>
</dbReference>
<dbReference type="SUPFAM" id="SSF103657">
    <property type="entry name" value="BAR/IMD domain-like"/>
    <property type="match status" value="1"/>
</dbReference>
<dbReference type="PROSITE" id="PS51021">
    <property type="entry name" value="BAR"/>
    <property type="match status" value="1"/>
</dbReference>